<keyword evidence="4" id="KW-1133">Transmembrane helix</keyword>
<comment type="caution">
    <text evidence="6">The sequence shown here is derived from an EMBL/GenBank/DDBJ whole genome shotgun (WGS) entry which is preliminary data.</text>
</comment>
<evidence type="ECO:0000313" key="7">
    <source>
        <dbReference type="Proteomes" id="UP000621560"/>
    </source>
</evidence>
<dbReference type="PROSITE" id="PS01124">
    <property type="entry name" value="HTH_ARAC_FAMILY_2"/>
    <property type="match status" value="1"/>
</dbReference>
<gene>
    <name evidence="6" type="ORF">IDH44_15050</name>
</gene>
<dbReference type="RefSeq" id="WP_190919021.1">
    <property type="nucleotide sequence ID" value="NZ_JACXIZ010000025.1"/>
</dbReference>
<keyword evidence="2" id="KW-0238">DNA-binding</keyword>
<dbReference type="PANTHER" id="PTHR43280">
    <property type="entry name" value="ARAC-FAMILY TRANSCRIPTIONAL REGULATOR"/>
    <property type="match status" value="1"/>
</dbReference>
<dbReference type="InterPro" id="IPR009057">
    <property type="entry name" value="Homeodomain-like_sf"/>
</dbReference>
<keyword evidence="4" id="KW-0472">Membrane</keyword>
<accession>A0A927BV76</accession>
<keyword evidence="7" id="KW-1185">Reference proteome</keyword>
<feature type="transmembrane region" description="Helical" evidence="4">
    <location>
        <begin position="258"/>
        <end position="279"/>
    </location>
</feature>
<keyword evidence="1" id="KW-0805">Transcription regulation</keyword>
<proteinExistence type="predicted"/>
<keyword evidence="4" id="KW-0812">Transmembrane</keyword>
<reference evidence="6" key="1">
    <citation type="submission" date="2020-09" db="EMBL/GenBank/DDBJ databases">
        <title>A novel bacterium of genus Paenibacillus, isolated from South China Sea.</title>
        <authorList>
            <person name="Huang H."/>
            <person name="Mo K."/>
            <person name="Hu Y."/>
        </authorList>
    </citation>
    <scope>NUCLEOTIDE SEQUENCE</scope>
    <source>
        <strain evidence="6">IB182496</strain>
    </source>
</reference>
<dbReference type="GO" id="GO:0003700">
    <property type="term" value="F:DNA-binding transcription factor activity"/>
    <property type="evidence" value="ECO:0007669"/>
    <property type="project" value="InterPro"/>
</dbReference>
<sequence length="717" mass="82235">MSAEQLKQVVFEAQSSNLISAGDQVDNLLERTNQSIIQFERSQEYQRWLHMDETEAHRSPPVDLIRQLQTMHASLTHVDNVMLVDTRLNKQYASNSTMNFGFGERYEEQLTRFAELGQRQALLGVSDETRFYTFYVQTLPLFRADPPKGYVVVHFNPNFFSEIVRNRQSQGNYMIVDQEHRIVRNSGLLDDAALQAHLPAELWSRIAAAPPEQAAALTHDGFYYLYMTPRQSQWSYVYAVEEQMLLQPIRQMRTATTAVTAILLLFSLGLYTASIQWSWKGWKRVARLLEHQDAKLPPHGDEFELMGQRISGILSQQMLLEEKMKHFLPEVKEAFLGNVLRRGVRSPQEHERVKQYNIPLDGRPYRVMVLEMDDYQAMLDLYDENDMHKFEYGVICVIRESCVEHDLACSALNIGGGRFAAVIECSGSAGQAPSLWHTLQAVSQFIKNYFPFTVTIGLSSSRSRPRHVNLSYVEAGDALRQKMIAGTGGILAYETTIAGVQAGTAPAWRELENELIQAVQAADREHAYDVLARIDTVALQGQGDQHYRGLQHQLIELALVLWRELSAGRPFPYEIDSLLQLSTLPQWTAWMRANCVDPLIDQLAHERRRQYEKICAWITQHLERRFEDDLRLSDVCRELGISVQLAKQALKDIQDTTFSEALFHIRMNKSKEWLQNGEIPLEEIATRLYYSNAQNFSRAFKKVVGMPPGQYRKAARS</sequence>
<dbReference type="EMBL" id="JACXIZ010000025">
    <property type="protein sequence ID" value="MBD2846516.1"/>
    <property type="molecule type" value="Genomic_DNA"/>
</dbReference>
<dbReference type="SMART" id="SM00342">
    <property type="entry name" value="HTH_ARAC"/>
    <property type="match status" value="1"/>
</dbReference>
<evidence type="ECO:0000313" key="6">
    <source>
        <dbReference type="EMBL" id="MBD2846516.1"/>
    </source>
</evidence>
<dbReference type="Pfam" id="PF17853">
    <property type="entry name" value="GGDEF_2"/>
    <property type="match status" value="1"/>
</dbReference>
<evidence type="ECO:0000256" key="4">
    <source>
        <dbReference type="SAM" id="Phobius"/>
    </source>
</evidence>
<evidence type="ECO:0000256" key="3">
    <source>
        <dbReference type="ARBA" id="ARBA00023163"/>
    </source>
</evidence>
<dbReference type="Proteomes" id="UP000621560">
    <property type="component" value="Unassembled WGS sequence"/>
</dbReference>
<name>A0A927BV76_9BACL</name>
<dbReference type="InterPro" id="IPR018060">
    <property type="entry name" value="HTH_AraC"/>
</dbReference>
<evidence type="ECO:0000256" key="2">
    <source>
        <dbReference type="ARBA" id="ARBA00023125"/>
    </source>
</evidence>
<protein>
    <submittedName>
        <fullName evidence="6">AraC family transcriptional regulator</fullName>
    </submittedName>
</protein>
<dbReference type="AlphaFoldDB" id="A0A927BV76"/>
<dbReference type="Pfam" id="PF12833">
    <property type="entry name" value="HTH_18"/>
    <property type="match status" value="1"/>
</dbReference>
<keyword evidence="3" id="KW-0804">Transcription</keyword>
<feature type="domain" description="HTH araC/xylS-type" evidence="5">
    <location>
        <begin position="612"/>
        <end position="714"/>
    </location>
</feature>
<dbReference type="PANTHER" id="PTHR43280:SF2">
    <property type="entry name" value="HTH-TYPE TRANSCRIPTIONAL REGULATOR EXSA"/>
    <property type="match status" value="1"/>
</dbReference>
<dbReference type="InterPro" id="IPR041522">
    <property type="entry name" value="CdaR_GGDEF"/>
</dbReference>
<dbReference type="Gene3D" id="1.10.10.60">
    <property type="entry name" value="Homeodomain-like"/>
    <property type="match status" value="1"/>
</dbReference>
<dbReference type="GO" id="GO:0043565">
    <property type="term" value="F:sequence-specific DNA binding"/>
    <property type="evidence" value="ECO:0007669"/>
    <property type="project" value="InterPro"/>
</dbReference>
<evidence type="ECO:0000259" key="5">
    <source>
        <dbReference type="PROSITE" id="PS01124"/>
    </source>
</evidence>
<dbReference type="SUPFAM" id="SSF46689">
    <property type="entry name" value="Homeodomain-like"/>
    <property type="match status" value="1"/>
</dbReference>
<evidence type="ECO:0000256" key="1">
    <source>
        <dbReference type="ARBA" id="ARBA00023015"/>
    </source>
</evidence>
<organism evidence="6 7">
    <name type="scientific">Paenibacillus sabuli</name>
    <dbReference type="NCBI Taxonomy" id="2772509"/>
    <lineage>
        <taxon>Bacteria</taxon>
        <taxon>Bacillati</taxon>
        <taxon>Bacillota</taxon>
        <taxon>Bacilli</taxon>
        <taxon>Bacillales</taxon>
        <taxon>Paenibacillaceae</taxon>
        <taxon>Paenibacillus</taxon>
    </lineage>
</organism>